<evidence type="ECO:0000256" key="2">
    <source>
        <dbReference type="ARBA" id="ARBA00010876"/>
    </source>
</evidence>
<evidence type="ECO:0000256" key="3">
    <source>
        <dbReference type="ARBA" id="ARBA00023235"/>
    </source>
</evidence>
<keyword evidence="3 6" id="KW-0413">Isomerase</keyword>
<dbReference type="AlphaFoldDB" id="A0A9D2B7X0"/>
<evidence type="ECO:0000313" key="9">
    <source>
        <dbReference type="Proteomes" id="UP000886800"/>
    </source>
</evidence>
<dbReference type="NCBIfam" id="TIGR00005">
    <property type="entry name" value="rluA_subfam"/>
    <property type="match status" value="1"/>
</dbReference>
<dbReference type="CDD" id="cd00165">
    <property type="entry name" value="S4"/>
    <property type="match status" value="1"/>
</dbReference>
<reference evidence="8" key="1">
    <citation type="journal article" date="2021" name="PeerJ">
        <title>Extensive microbial diversity within the chicken gut microbiome revealed by metagenomics and culture.</title>
        <authorList>
            <person name="Gilroy R."/>
            <person name="Ravi A."/>
            <person name="Getino M."/>
            <person name="Pursley I."/>
            <person name="Horton D.L."/>
            <person name="Alikhan N.F."/>
            <person name="Baker D."/>
            <person name="Gharbi K."/>
            <person name="Hall N."/>
            <person name="Watson M."/>
            <person name="Adriaenssens E.M."/>
            <person name="Foster-Nyarko E."/>
            <person name="Jarju S."/>
            <person name="Secka A."/>
            <person name="Antonio M."/>
            <person name="Oren A."/>
            <person name="Chaudhuri R.R."/>
            <person name="La Ragione R."/>
            <person name="Hildebrand F."/>
            <person name="Pallen M.J."/>
        </authorList>
    </citation>
    <scope>NUCLEOTIDE SEQUENCE</scope>
    <source>
        <strain evidence="8">CHK188-5543</strain>
    </source>
</reference>
<comment type="function">
    <text evidence="6">Responsible for synthesis of pseudouridine from uracil.</text>
</comment>
<dbReference type="Pfam" id="PF00849">
    <property type="entry name" value="PseudoU_synth_2"/>
    <property type="match status" value="1"/>
</dbReference>
<dbReference type="InterPro" id="IPR006225">
    <property type="entry name" value="PsdUridine_synth_RluC/D"/>
</dbReference>
<dbReference type="GO" id="GO:0000455">
    <property type="term" value="P:enzyme-directed rRNA pseudouridine synthesis"/>
    <property type="evidence" value="ECO:0007669"/>
    <property type="project" value="UniProtKB-ARBA"/>
</dbReference>
<dbReference type="Pfam" id="PF01479">
    <property type="entry name" value="S4"/>
    <property type="match status" value="1"/>
</dbReference>
<comment type="catalytic activity">
    <reaction evidence="1 6">
        <text>a uridine in RNA = a pseudouridine in RNA</text>
        <dbReference type="Rhea" id="RHEA:48348"/>
        <dbReference type="Rhea" id="RHEA-COMP:12068"/>
        <dbReference type="Rhea" id="RHEA-COMP:12069"/>
        <dbReference type="ChEBI" id="CHEBI:65314"/>
        <dbReference type="ChEBI" id="CHEBI:65315"/>
    </reaction>
</comment>
<dbReference type="PROSITE" id="PS50889">
    <property type="entry name" value="S4"/>
    <property type="match status" value="1"/>
</dbReference>
<evidence type="ECO:0000259" key="7">
    <source>
        <dbReference type="SMART" id="SM00363"/>
    </source>
</evidence>
<dbReference type="SUPFAM" id="SSF55120">
    <property type="entry name" value="Pseudouridine synthase"/>
    <property type="match status" value="1"/>
</dbReference>
<protein>
    <recommendedName>
        <fullName evidence="6">Pseudouridine synthase</fullName>
        <ecNumber evidence="6">5.4.99.-</ecNumber>
    </recommendedName>
</protein>
<feature type="domain" description="RNA-binding S4" evidence="7">
    <location>
        <begin position="13"/>
        <end position="68"/>
    </location>
</feature>
<dbReference type="Proteomes" id="UP000886800">
    <property type="component" value="Unassembled WGS sequence"/>
</dbReference>
<dbReference type="InterPro" id="IPR002942">
    <property type="entry name" value="S4_RNA-bd"/>
</dbReference>
<feature type="active site" evidence="4">
    <location>
        <position position="146"/>
    </location>
</feature>
<comment type="similarity">
    <text evidence="2 6">Belongs to the pseudouridine synthase RluA family.</text>
</comment>
<dbReference type="InterPro" id="IPR006145">
    <property type="entry name" value="PsdUridine_synth_RsuA/RluA"/>
</dbReference>
<dbReference type="InterPro" id="IPR036986">
    <property type="entry name" value="S4_RNA-bd_sf"/>
</dbReference>
<evidence type="ECO:0000256" key="6">
    <source>
        <dbReference type="RuleBase" id="RU362028"/>
    </source>
</evidence>
<dbReference type="SUPFAM" id="SSF55174">
    <property type="entry name" value="Alpha-L RNA-binding motif"/>
    <property type="match status" value="1"/>
</dbReference>
<dbReference type="PANTHER" id="PTHR21600">
    <property type="entry name" value="MITOCHONDRIAL RNA PSEUDOURIDINE SYNTHASE"/>
    <property type="match status" value="1"/>
</dbReference>
<dbReference type="CDD" id="cd02869">
    <property type="entry name" value="PseudoU_synth_RluA_like"/>
    <property type="match status" value="1"/>
</dbReference>
<evidence type="ECO:0000256" key="1">
    <source>
        <dbReference type="ARBA" id="ARBA00000073"/>
    </source>
</evidence>
<dbReference type="Gene3D" id="3.30.2350.10">
    <property type="entry name" value="Pseudouridine synthase"/>
    <property type="match status" value="1"/>
</dbReference>
<evidence type="ECO:0000313" key="8">
    <source>
        <dbReference type="EMBL" id="HIX66223.1"/>
    </source>
</evidence>
<dbReference type="Gene3D" id="3.10.290.10">
    <property type="entry name" value="RNA-binding S4 domain"/>
    <property type="match status" value="1"/>
</dbReference>
<accession>A0A9D2B7X0</accession>
<keyword evidence="5" id="KW-0694">RNA-binding</keyword>
<dbReference type="InterPro" id="IPR020103">
    <property type="entry name" value="PsdUridine_synth_cat_dom_sf"/>
</dbReference>
<comment type="caution">
    <text evidence="8">The sequence shown here is derived from an EMBL/GenBank/DDBJ whole genome shotgun (WGS) entry which is preliminary data.</text>
</comment>
<dbReference type="EC" id="5.4.99.-" evidence="6"/>
<dbReference type="SMART" id="SM00363">
    <property type="entry name" value="S4"/>
    <property type="match status" value="1"/>
</dbReference>
<sequence>MRELIVNQNDAGQRLDKFLTKAVPLLPQSLLYKSIRTKRIKRNGKRCAISDRLQPGDVISLYLSDDLFGGDSQAPAFLAAPSRLDIVYEDENILLVDKRPGLIVHEDSGHQVDTLINRILHYLYQKGEYDPAQEQSFVPSLCNRIDLNTGGIVIAAKNAPALRVLNEKIKSRELQKTYLCIVHGHLPQRAATLKGFLRKDAKNNQVEIFDHPIPDGRTILTRYRVLAENTRFSLLEVDLLTGRTHQIRAHLAHIGHPLLGDAKYGFNRDNRDTGYRHQALYSYQLTFRFCSDAGPLNYLNGRTFTVPSVWFREDFLQGKLGP</sequence>
<dbReference type="GO" id="GO:0120159">
    <property type="term" value="F:rRNA pseudouridine synthase activity"/>
    <property type="evidence" value="ECO:0007669"/>
    <property type="project" value="UniProtKB-ARBA"/>
</dbReference>
<dbReference type="InterPro" id="IPR050188">
    <property type="entry name" value="RluA_PseudoU_synthase"/>
</dbReference>
<gene>
    <name evidence="8" type="ORF">H9736_08250</name>
</gene>
<proteinExistence type="inferred from homology"/>
<name>A0A9D2B7X0_9FIRM</name>
<evidence type="ECO:0000256" key="4">
    <source>
        <dbReference type="PIRSR" id="PIRSR606225-1"/>
    </source>
</evidence>
<dbReference type="EMBL" id="DXES01000175">
    <property type="protein sequence ID" value="HIX66223.1"/>
    <property type="molecule type" value="Genomic_DNA"/>
</dbReference>
<dbReference type="GO" id="GO:0003723">
    <property type="term" value="F:RNA binding"/>
    <property type="evidence" value="ECO:0007669"/>
    <property type="project" value="UniProtKB-KW"/>
</dbReference>
<evidence type="ECO:0000256" key="5">
    <source>
        <dbReference type="PROSITE-ProRule" id="PRU00182"/>
    </source>
</evidence>
<reference evidence="8" key="2">
    <citation type="submission" date="2021-04" db="EMBL/GenBank/DDBJ databases">
        <authorList>
            <person name="Gilroy R."/>
        </authorList>
    </citation>
    <scope>NUCLEOTIDE SEQUENCE</scope>
    <source>
        <strain evidence="8">CHK188-5543</strain>
    </source>
</reference>
<organism evidence="8 9">
    <name type="scientific">Candidatus Anaerotruncus excrementipullorum</name>
    <dbReference type="NCBI Taxonomy" id="2838465"/>
    <lineage>
        <taxon>Bacteria</taxon>
        <taxon>Bacillati</taxon>
        <taxon>Bacillota</taxon>
        <taxon>Clostridia</taxon>
        <taxon>Eubacteriales</taxon>
        <taxon>Oscillospiraceae</taxon>
        <taxon>Anaerotruncus</taxon>
    </lineage>
</organism>